<dbReference type="GO" id="GO:0004222">
    <property type="term" value="F:metalloendopeptidase activity"/>
    <property type="evidence" value="ECO:0007669"/>
    <property type="project" value="UniProtKB-UniRule"/>
</dbReference>
<evidence type="ECO:0000313" key="14">
    <source>
        <dbReference type="Proteomes" id="UP001107558"/>
    </source>
</evidence>
<evidence type="ECO:0000313" key="13">
    <source>
        <dbReference type="EMBL" id="KAG5677777.1"/>
    </source>
</evidence>
<keyword evidence="4 10" id="KW-0378">Hydrolase</keyword>
<keyword evidence="1 10" id="KW-0645">Protease</keyword>
<evidence type="ECO:0000256" key="1">
    <source>
        <dbReference type="ARBA" id="ARBA00022670"/>
    </source>
</evidence>
<dbReference type="GO" id="GO:0008270">
    <property type="term" value="F:zinc ion binding"/>
    <property type="evidence" value="ECO:0007669"/>
    <property type="project" value="UniProtKB-UniRule"/>
</dbReference>
<dbReference type="SUPFAM" id="SSF55486">
    <property type="entry name" value="Metalloproteases ('zincins'), catalytic domain"/>
    <property type="match status" value="1"/>
</dbReference>
<evidence type="ECO:0000259" key="12">
    <source>
        <dbReference type="PROSITE" id="PS51864"/>
    </source>
</evidence>
<accession>A0A9J6C6R1</accession>
<dbReference type="EMBL" id="JADBJN010000002">
    <property type="protein sequence ID" value="KAG5677777.1"/>
    <property type="molecule type" value="Genomic_DNA"/>
</dbReference>
<feature type="binding site" evidence="10">
    <location>
        <position position="186"/>
    </location>
    <ligand>
        <name>Zn(2+)</name>
        <dbReference type="ChEBI" id="CHEBI:29105"/>
        <note>catalytic</note>
    </ligand>
</feature>
<evidence type="ECO:0000256" key="5">
    <source>
        <dbReference type="ARBA" id="ARBA00022833"/>
    </source>
</evidence>
<feature type="domain" description="Peptidase M12A" evidence="12">
    <location>
        <begin position="74"/>
        <end position="279"/>
    </location>
</feature>
<dbReference type="EC" id="3.4.24.-" evidence="11"/>
<proteinExistence type="predicted"/>
<dbReference type="InterPro" id="IPR034035">
    <property type="entry name" value="Astacin-like_dom"/>
</dbReference>
<reference evidence="13" key="1">
    <citation type="submission" date="2021-03" db="EMBL/GenBank/DDBJ databases">
        <title>Chromosome level genome of the anhydrobiotic midge Polypedilum vanderplanki.</title>
        <authorList>
            <person name="Yoshida Y."/>
            <person name="Kikawada T."/>
            <person name="Gusev O."/>
        </authorList>
    </citation>
    <scope>NUCLEOTIDE SEQUENCE</scope>
    <source>
        <strain evidence="13">NIAS01</strain>
        <tissue evidence="13">Whole body or cell culture</tissue>
    </source>
</reference>
<dbReference type="InterPro" id="IPR006026">
    <property type="entry name" value="Peptidase_Metallo"/>
</dbReference>
<keyword evidence="9" id="KW-0325">Glycoprotein</keyword>
<feature type="binding site" evidence="10">
    <location>
        <position position="176"/>
    </location>
    <ligand>
        <name>Zn(2+)</name>
        <dbReference type="ChEBI" id="CHEBI:29105"/>
        <note>catalytic</note>
    </ligand>
</feature>
<dbReference type="FunFam" id="3.40.390.10:FF:000015">
    <property type="entry name" value="Meprin A subunit"/>
    <property type="match status" value="1"/>
</dbReference>
<dbReference type="CDD" id="cd04280">
    <property type="entry name" value="ZnMc_astacin_like"/>
    <property type="match status" value="1"/>
</dbReference>
<evidence type="ECO:0000256" key="7">
    <source>
        <dbReference type="ARBA" id="ARBA00023145"/>
    </source>
</evidence>
<feature type="active site" evidence="10">
    <location>
        <position position="177"/>
    </location>
</feature>
<dbReference type="Gene3D" id="3.40.390.10">
    <property type="entry name" value="Collagenase (Catalytic Domain)"/>
    <property type="match status" value="1"/>
</dbReference>
<evidence type="ECO:0000256" key="6">
    <source>
        <dbReference type="ARBA" id="ARBA00023049"/>
    </source>
</evidence>
<comment type="caution">
    <text evidence="13">The sequence shown here is derived from an EMBL/GenBank/DDBJ whole genome shotgun (WGS) entry which is preliminary data.</text>
</comment>
<dbReference type="PANTHER" id="PTHR10127:SF814">
    <property type="entry name" value="MEPRIN A SUBUNIT BETA"/>
    <property type="match status" value="1"/>
</dbReference>
<evidence type="ECO:0000256" key="4">
    <source>
        <dbReference type="ARBA" id="ARBA00022801"/>
    </source>
</evidence>
<evidence type="ECO:0000256" key="3">
    <source>
        <dbReference type="ARBA" id="ARBA00022729"/>
    </source>
</evidence>
<evidence type="ECO:0000256" key="11">
    <source>
        <dbReference type="RuleBase" id="RU361183"/>
    </source>
</evidence>
<dbReference type="Pfam" id="PF01400">
    <property type="entry name" value="Astacin"/>
    <property type="match status" value="1"/>
</dbReference>
<dbReference type="AlphaFoldDB" id="A0A9J6C6R1"/>
<organism evidence="13 14">
    <name type="scientific">Polypedilum vanderplanki</name>
    <name type="common">Sleeping chironomid midge</name>
    <dbReference type="NCBI Taxonomy" id="319348"/>
    <lineage>
        <taxon>Eukaryota</taxon>
        <taxon>Metazoa</taxon>
        <taxon>Ecdysozoa</taxon>
        <taxon>Arthropoda</taxon>
        <taxon>Hexapoda</taxon>
        <taxon>Insecta</taxon>
        <taxon>Pterygota</taxon>
        <taxon>Neoptera</taxon>
        <taxon>Endopterygota</taxon>
        <taxon>Diptera</taxon>
        <taxon>Nematocera</taxon>
        <taxon>Chironomoidea</taxon>
        <taxon>Chironomidae</taxon>
        <taxon>Chironominae</taxon>
        <taxon>Polypedilum</taxon>
        <taxon>Polypedilum</taxon>
    </lineage>
</organism>
<name>A0A9J6C6R1_POLVA</name>
<dbReference type="InterPro" id="IPR001506">
    <property type="entry name" value="Peptidase_M12A"/>
</dbReference>
<feature type="chain" id="PRO_5039961907" description="Metalloendopeptidase" evidence="11">
    <location>
        <begin position="21"/>
        <end position="312"/>
    </location>
</feature>
<keyword evidence="8" id="KW-1015">Disulfide bond</keyword>
<keyword evidence="5 10" id="KW-0862">Zinc</keyword>
<dbReference type="Proteomes" id="UP001107558">
    <property type="component" value="Chromosome 2"/>
</dbReference>
<dbReference type="GO" id="GO:0006508">
    <property type="term" value="P:proteolysis"/>
    <property type="evidence" value="ECO:0007669"/>
    <property type="project" value="UniProtKB-KW"/>
</dbReference>
<evidence type="ECO:0000256" key="10">
    <source>
        <dbReference type="PROSITE-ProRule" id="PRU01211"/>
    </source>
</evidence>
<evidence type="ECO:0000256" key="2">
    <source>
        <dbReference type="ARBA" id="ARBA00022723"/>
    </source>
</evidence>
<comment type="caution">
    <text evidence="10">Lacks conserved residue(s) required for the propagation of feature annotation.</text>
</comment>
<keyword evidence="6 10" id="KW-0482">Metalloprotease</keyword>
<gene>
    <name evidence="13" type="ORF">PVAND_007508</name>
</gene>
<protein>
    <recommendedName>
        <fullName evidence="11">Metalloendopeptidase</fullName>
        <ecNumber evidence="11">3.4.24.-</ecNumber>
    </recommendedName>
</protein>
<comment type="cofactor">
    <cofactor evidence="10 11">
        <name>Zn(2+)</name>
        <dbReference type="ChEBI" id="CHEBI:29105"/>
    </cofactor>
    <text evidence="10 11">Binds 1 zinc ion per subunit.</text>
</comment>
<dbReference type="PRINTS" id="PR00480">
    <property type="entry name" value="ASTACIN"/>
</dbReference>
<dbReference type="OrthoDB" id="291007at2759"/>
<sequence length="312" mass="35697">MIKIICICTFAILALNSVRSLPMPDYVVPNTPENLERLKNLGPDDLAEELSGQFEGDMVMSPSEIAQLIGGNKNGKTGLIAERFRWPDNIIPYTINEEDFSSAQIHYIHLAAERLMEVTCLKFVPYREGVHTNYIWVTGENSGCWSYVGMRNGRQQLNLTPNNPEVGCFRLYTIVHEFMHALGFYHMQSATERDEYVRIVWENIQAGTQNNFNTYDAQTITQFGIEYDYGSVMHYSRTAFSINGSDTIVALKDLGDSIMGQRVRMSDKDIARINAMYCPLSPRPPPPQSLTEFFYRLNNGMNKLFYNIFSRF</sequence>
<keyword evidence="2 10" id="KW-0479">Metal-binding</keyword>
<evidence type="ECO:0000256" key="9">
    <source>
        <dbReference type="ARBA" id="ARBA00023180"/>
    </source>
</evidence>
<dbReference type="SMART" id="SM00235">
    <property type="entry name" value="ZnMc"/>
    <property type="match status" value="1"/>
</dbReference>
<feature type="signal peptide" evidence="11">
    <location>
        <begin position="1"/>
        <end position="20"/>
    </location>
</feature>
<dbReference type="PROSITE" id="PS51864">
    <property type="entry name" value="ASTACIN"/>
    <property type="match status" value="1"/>
</dbReference>
<dbReference type="PANTHER" id="PTHR10127">
    <property type="entry name" value="DISCOIDIN, CUB, EGF, LAMININ , AND ZINC METALLOPROTEASE DOMAIN CONTAINING"/>
    <property type="match status" value="1"/>
</dbReference>
<keyword evidence="7" id="KW-0865">Zymogen</keyword>
<keyword evidence="3 11" id="KW-0732">Signal</keyword>
<dbReference type="InterPro" id="IPR024079">
    <property type="entry name" value="MetalloPept_cat_dom_sf"/>
</dbReference>
<keyword evidence="14" id="KW-1185">Reference proteome</keyword>
<feature type="binding site" evidence="10">
    <location>
        <position position="180"/>
    </location>
    <ligand>
        <name>Zn(2+)</name>
        <dbReference type="ChEBI" id="CHEBI:29105"/>
        <note>catalytic</note>
    </ligand>
</feature>
<evidence type="ECO:0000256" key="8">
    <source>
        <dbReference type="ARBA" id="ARBA00023157"/>
    </source>
</evidence>